<evidence type="ECO:0000313" key="8">
    <source>
        <dbReference type="EMBL" id="ADD93556.1"/>
    </source>
</evidence>
<sequence length="75" mass="8097">MSTMKCSIVSAEQEIFAGDVQMLSVTGAEGELGITPGHSQLLTSIKPGPVKLTLEDGTEEVFLHLVDLLRFNHTK</sequence>
<evidence type="ECO:0000256" key="4">
    <source>
        <dbReference type="ARBA" id="ARBA00023065"/>
    </source>
</evidence>
<feature type="domain" description="ATP synthase F1 complex delta/epsilon subunit N-terminal" evidence="7">
    <location>
        <begin position="4"/>
        <end position="62"/>
    </location>
</feature>
<evidence type="ECO:0000256" key="6">
    <source>
        <dbReference type="ARBA" id="ARBA00023196"/>
    </source>
</evidence>
<dbReference type="GO" id="GO:0012505">
    <property type="term" value="C:endomembrane system"/>
    <property type="evidence" value="ECO:0007669"/>
    <property type="project" value="UniProtKB-SubCell"/>
</dbReference>
<keyword evidence="6" id="KW-0139">CF(1)</keyword>
<evidence type="ECO:0000259" key="7">
    <source>
        <dbReference type="Pfam" id="PF02823"/>
    </source>
</evidence>
<dbReference type="GO" id="GO:0045259">
    <property type="term" value="C:proton-transporting ATP synthase complex"/>
    <property type="evidence" value="ECO:0007669"/>
    <property type="project" value="UniProtKB-KW"/>
</dbReference>
<keyword evidence="5" id="KW-0472">Membrane</keyword>
<organism evidence="8">
    <name type="scientific">uncultured marine bacterium MedDCM-OCT-S04-C293</name>
    <dbReference type="NCBI Taxonomy" id="743054"/>
    <lineage>
        <taxon>Bacteria</taxon>
        <taxon>environmental samples</taxon>
    </lineage>
</organism>
<dbReference type="Gene3D" id="2.60.15.10">
    <property type="entry name" value="F0F1 ATP synthase delta/epsilon subunit, N-terminal"/>
    <property type="match status" value="1"/>
</dbReference>
<name>D6PCV5_9BACT</name>
<dbReference type="InterPro" id="IPR036771">
    <property type="entry name" value="ATPsynth_dsu/esu_N"/>
</dbReference>
<dbReference type="AlphaFoldDB" id="D6PCV5"/>
<dbReference type="Pfam" id="PF02823">
    <property type="entry name" value="ATP-synt_DE_N"/>
    <property type="match status" value="1"/>
</dbReference>
<evidence type="ECO:0000256" key="5">
    <source>
        <dbReference type="ARBA" id="ARBA00023136"/>
    </source>
</evidence>
<dbReference type="CDD" id="cd12152">
    <property type="entry name" value="F1-ATPase_delta"/>
    <property type="match status" value="1"/>
</dbReference>
<protein>
    <recommendedName>
        <fullName evidence="7">ATP synthase F1 complex delta/epsilon subunit N-terminal domain-containing protein</fullName>
    </recommendedName>
</protein>
<dbReference type="InterPro" id="IPR001469">
    <property type="entry name" value="ATP_synth_F1_dsu/esu"/>
</dbReference>
<evidence type="ECO:0000256" key="3">
    <source>
        <dbReference type="ARBA" id="ARBA00022448"/>
    </source>
</evidence>
<accession>D6PCV5</accession>
<keyword evidence="3" id="KW-0813">Transport</keyword>
<reference evidence="8" key="1">
    <citation type="journal article" date="2010" name="ISME J.">
        <title>Metagenome of the Mediterranean deep chlorophyll maximum studied by direct and fosmid library 454 pyrosequencing.</title>
        <authorList>
            <person name="Ghai R."/>
            <person name="Martin-Cuadrado A.B."/>
            <person name="Molto A.G."/>
            <person name="Heredia I.G."/>
            <person name="Cabrera R."/>
            <person name="Martin J."/>
            <person name="Verdu M."/>
            <person name="Deschamps P."/>
            <person name="Moreira D."/>
            <person name="Lopez-Garcia P."/>
            <person name="Mira A."/>
            <person name="Rodriguez-Valera F."/>
        </authorList>
    </citation>
    <scope>NUCLEOTIDE SEQUENCE</scope>
</reference>
<dbReference type="InterPro" id="IPR020546">
    <property type="entry name" value="ATP_synth_F1_dsu/esu_N"/>
</dbReference>
<comment type="subcellular location">
    <subcellularLocation>
        <location evidence="1">Endomembrane system</location>
        <topology evidence="1">Peripheral membrane protein</topology>
    </subcellularLocation>
</comment>
<keyword evidence="6" id="KW-0066">ATP synthesis</keyword>
<evidence type="ECO:0000256" key="2">
    <source>
        <dbReference type="ARBA" id="ARBA00005712"/>
    </source>
</evidence>
<dbReference type="GO" id="GO:0046933">
    <property type="term" value="F:proton-transporting ATP synthase activity, rotational mechanism"/>
    <property type="evidence" value="ECO:0007669"/>
    <property type="project" value="InterPro"/>
</dbReference>
<dbReference type="EMBL" id="GU942987">
    <property type="protein sequence ID" value="ADD93556.1"/>
    <property type="molecule type" value="Genomic_DNA"/>
</dbReference>
<comment type="similarity">
    <text evidence="2">Belongs to the ATPase epsilon chain family.</text>
</comment>
<proteinExistence type="inferred from homology"/>
<keyword evidence="4" id="KW-0406">Ion transport</keyword>
<dbReference type="SUPFAM" id="SSF51344">
    <property type="entry name" value="Epsilon subunit of F1F0-ATP synthase N-terminal domain"/>
    <property type="match status" value="1"/>
</dbReference>
<evidence type="ECO:0000256" key="1">
    <source>
        <dbReference type="ARBA" id="ARBA00004184"/>
    </source>
</evidence>